<accession>A0A8H5LYW3</accession>
<gene>
    <name evidence="1" type="ORF">D9615_009127</name>
</gene>
<dbReference type="OrthoDB" id="3027638at2759"/>
<dbReference type="EMBL" id="JAACJP010000036">
    <property type="protein sequence ID" value="KAF5374454.1"/>
    <property type="molecule type" value="Genomic_DNA"/>
</dbReference>
<protein>
    <submittedName>
        <fullName evidence="1">Uncharacterized protein</fullName>
    </submittedName>
</protein>
<comment type="caution">
    <text evidence="1">The sequence shown here is derived from an EMBL/GenBank/DDBJ whole genome shotgun (WGS) entry which is preliminary data.</text>
</comment>
<evidence type="ECO:0000313" key="1">
    <source>
        <dbReference type="EMBL" id="KAF5374454.1"/>
    </source>
</evidence>
<dbReference type="AlphaFoldDB" id="A0A8H5LYW3"/>
<name>A0A8H5LYW3_9AGAR</name>
<organism evidence="1 2">
    <name type="scientific">Tricholomella constricta</name>
    <dbReference type="NCBI Taxonomy" id="117010"/>
    <lineage>
        <taxon>Eukaryota</taxon>
        <taxon>Fungi</taxon>
        <taxon>Dikarya</taxon>
        <taxon>Basidiomycota</taxon>
        <taxon>Agaricomycotina</taxon>
        <taxon>Agaricomycetes</taxon>
        <taxon>Agaricomycetidae</taxon>
        <taxon>Agaricales</taxon>
        <taxon>Tricholomatineae</taxon>
        <taxon>Lyophyllaceae</taxon>
        <taxon>Tricholomella</taxon>
    </lineage>
</organism>
<sequence length="324" mass="36199">MGGEFDSDRPYIHRVSRSLQIKPKRATLMNAFCCFDYRFKEPSNLTIADWHDLLTILGHATSVTAVRLLPSPEEVAGLIVHTLSTLRQVRSLTMLAGGSGALSLSITEIRVAIAQWQDLKVLQLHEWMQKNSDITLYPHSLACKIETLDLYRDTLTSLQLMSFVTSPTLPHLHTLHLHEIQGFSDHDFFLFLSSVASTLSHLVVMDCLMPCSSPEEELALDAAMPILHALHSLSVDAAHITALAISRKGVQAGQDLDDLEDRSSIVIEFAFADLFLEQLEHAMGVTGWQRVSIQWSEELSDLDDDILQRASNVAVERNIHLEIV</sequence>
<dbReference type="SUPFAM" id="SSF52047">
    <property type="entry name" value="RNI-like"/>
    <property type="match status" value="1"/>
</dbReference>
<dbReference type="Proteomes" id="UP000565441">
    <property type="component" value="Unassembled WGS sequence"/>
</dbReference>
<keyword evidence="2" id="KW-1185">Reference proteome</keyword>
<proteinExistence type="predicted"/>
<evidence type="ECO:0000313" key="2">
    <source>
        <dbReference type="Proteomes" id="UP000565441"/>
    </source>
</evidence>
<reference evidence="1 2" key="1">
    <citation type="journal article" date="2020" name="ISME J.">
        <title>Uncovering the hidden diversity of litter-decomposition mechanisms in mushroom-forming fungi.</title>
        <authorList>
            <person name="Floudas D."/>
            <person name="Bentzer J."/>
            <person name="Ahren D."/>
            <person name="Johansson T."/>
            <person name="Persson P."/>
            <person name="Tunlid A."/>
        </authorList>
    </citation>
    <scope>NUCLEOTIDE SEQUENCE [LARGE SCALE GENOMIC DNA]</scope>
    <source>
        <strain evidence="1 2">CBS 661.87</strain>
    </source>
</reference>